<dbReference type="EMBL" id="UINC01002168">
    <property type="protein sequence ID" value="SUZ93691.1"/>
    <property type="molecule type" value="Genomic_DNA"/>
</dbReference>
<evidence type="ECO:0000256" key="12">
    <source>
        <dbReference type="ARBA" id="ARBA00047552"/>
    </source>
</evidence>
<evidence type="ECO:0000259" key="14">
    <source>
        <dbReference type="Pfam" id="PF00133"/>
    </source>
</evidence>
<evidence type="ECO:0000313" key="17">
    <source>
        <dbReference type="EMBL" id="SUZ93691.1"/>
    </source>
</evidence>
<dbReference type="InterPro" id="IPR019499">
    <property type="entry name" value="Val-tRNA_synth_tRNA-bd"/>
</dbReference>
<keyword evidence="9 13" id="KW-0175">Coiled coil</keyword>
<feature type="domain" description="Aminoacyl-tRNA synthetase class Ia" evidence="14">
    <location>
        <begin position="18"/>
        <end position="424"/>
    </location>
</feature>
<evidence type="ECO:0000256" key="2">
    <source>
        <dbReference type="ARBA" id="ARBA00011245"/>
    </source>
</evidence>
<organism evidence="17">
    <name type="scientific">marine metagenome</name>
    <dbReference type="NCBI Taxonomy" id="408172"/>
    <lineage>
        <taxon>unclassified sequences</taxon>
        <taxon>metagenomes</taxon>
        <taxon>ecological metagenomes</taxon>
    </lineage>
</organism>
<dbReference type="GO" id="GO:0006438">
    <property type="term" value="P:valyl-tRNA aminoacylation"/>
    <property type="evidence" value="ECO:0007669"/>
    <property type="project" value="InterPro"/>
</dbReference>
<dbReference type="InterPro" id="IPR013155">
    <property type="entry name" value="M/V/L/I-tRNA-synth_anticd-bd"/>
</dbReference>
<accession>A0A381RRC0</accession>
<dbReference type="CDD" id="cd00817">
    <property type="entry name" value="ValRS_core"/>
    <property type="match status" value="1"/>
</dbReference>
<dbReference type="NCBIfam" id="NF004349">
    <property type="entry name" value="PRK05729.1"/>
    <property type="match status" value="1"/>
</dbReference>
<dbReference type="InterPro" id="IPR009080">
    <property type="entry name" value="tRNAsynth_Ia_anticodon-bd"/>
</dbReference>
<dbReference type="InterPro" id="IPR014729">
    <property type="entry name" value="Rossmann-like_a/b/a_fold"/>
</dbReference>
<dbReference type="FunFam" id="1.10.730.10:FF:000002">
    <property type="entry name" value="Leucine--tRNA ligase"/>
    <property type="match status" value="1"/>
</dbReference>
<sequence>MAQPQLEKVYDPNRVEDKWYQHWLDQNYFHVEPDPKKKPYTVVIPPPNITGMLTMGHVLNNTIQDILIRKARMEGKQACWIPGTDHASIATETKVVDMLMDQGIKKDSLSRKEFVDHAWQWKEKYGDMIIQQLKKLGCSCDWERERFTMDDGYTRAVMEAFVKLYEKGLIYKGQRLVNWCPVSKSAISDEEVTHQEVTGNLWYFRYPITNSGEFLVVATTRPETMLGDTAVAIHPKDKRYKHLLGESVSLPLVDREIPIIADEFVDPEFGTGCVKVTPAHDPNDFAIGERHNLAFINIMNADASLNSNVPGQYRGMSREDARKAVVNDFEAAGLLEKTEEYIHKVGFSERGSVPIEYYMSDQWFLKMTELSKPALDAVNKGLINFHPTHWVKTYNHWMENIKDWCISRQLWWGHRIPVWYHNEDPKKIHVSLDGPEDKNNWTQDKDVLDTWASSWLWPFAVHQWPEKDHDLDYFYPTASLVTGPDIIFFWVARMIISGYEFMDNVPFKDVYFTSILRDENGKKFSKSLGNSPDPFDLFEKYGTDAVRFGTMLMAPQGLDVLFSSKRLEVGRNFINKLWNASRFVLMNVGDEIPVLDLSKKDLNLPELWILSRLQRTIERVDKNLNRFQFNEAAKAIYEFTWSDYCDWYIEIAKTHFSNGDKSSADAARAVTVHVLRKIILLLHPYAPFVTEEIWSQIKNKNDVDAIISAWPIVDEDWIDDTVDPQMELLKGVISSVRTIRAQMNVPPGKYADMIVHCNPKQKSILNSYSTIIRSLARIEKITSSEGGNKPPNSATSVVDGMEIFIPLEELIDFDLERNRLQKRIDEIESHLEVLSQKLNNKDFLNRAPENVVKREKEKRAEMSEELNKMLSNLEMIQ</sequence>
<keyword evidence="10" id="KW-0030">Aminoacyl-tRNA synthetase</keyword>
<evidence type="ECO:0000256" key="3">
    <source>
        <dbReference type="ARBA" id="ARBA00013169"/>
    </source>
</evidence>
<evidence type="ECO:0000256" key="10">
    <source>
        <dbReference type="ARBA" id="ARBA00023146"/>
    </source>
</evidence>
<dbReference type="FunFam" id="3.40.50.620:FF:000032">
    <property type="entry name" value="Valine--tRNA ligase"/>
    <property type="match status" value="1"/>
</dbReference>
<evidence type="ECO:0000256" key="1">
    <source>
        <dbReference type="ARBA" id="ARBA00004496"/>
    </source>
</evidence>
<dbReference type="PRINTS" id="PR00986">
    <property type="entry name" value="TRNASYNTHVAL"/>
</dbReference>
<dbReference type="InterPro" id="IPR002300">
    <property type="entry name" value="aa-tRNA-synth_Ia"/>
</dbReference>
<comment type="catalytic activity">
    <reaction evidence="12">
        <text>tRNA(Val) + L-valine + ATP = L-valyl-tRNA(Val) + AMP + diphosphate</text>
        <dbReference type="Rhea" id="RHEA:10704"/>
        <dbReference type="Rhea" id="RHEA-COMP:9672"/>
        <dbReference type="Rhea" id="RHEA-COMP:9708"/>
        <dbReference type="ChEBI" id="CHEBI:30616"/>
        <dbReference type="ChEBI" id="CHEBI:33019"/>
        <dbReference type="ChEBI" id="CHEBI:57762"/>
        <dbReference type="ChEBI" id="CHEBI:78442"/>
        <dbReference type="ChEBI" id="CHEBI:78537"/>
        <dbReference type="ChEBI" id="CHEBI:456215"/>
        <dbReference type="EC" id="6.1.1.9"/>
    </reaction>
</comment>
<dbReference type="CDD" id="cd07962">
    <property type="entry name" value="Anticodon_Ia_Val"/>
    <property type="match status" value="1"/>
</dbReference>
<protein>
    <recommendedName>
        <fullName evidence="3">valine--tRNA ligase</fullName>
        <ecNumber evidence="3">6.1.1.9</ecNumber>
    </recommendedName>
    <alternativeName>
        <fullName evidence="11">Valyl-tRNA synthetase</fullName>
    </alternativeName>
</protein>
<dbReference type="NCBIfam" id="TIGR00422">
    <property type="entry name" value="valS"/>
    <property type="match status" value="1"/>
</dbReference>
<comment type="subcellular location">
    <subcellularLocation>
        <location evidence="1">Cytoplasm</location>
    </subcellularLocation>
</comment>
<evidence type="ECO:0000256" key="13">
    <source>
        <dbReference type="SAM" id="Coils"/>
    </source>
</evidence>
<comment type="subunit">
    <text evidence="2">Monomer.</text>
</comment>
<dbReference type="PANTHER" id="PTHR11946">
    <property type="entry name" value="VALYL-TRNA SYNTHETASES"/>
    <property type="match status" value="1"/>
</dbReference>
<feature type="domain" description="Aminoacyl-tRNA synthetase class Ia" evidence="14">
    <location>
        <begin position="436"/>
        <end position="560"/>
    </location>
</feature>
<dbReference type="EC" id="6.1.1.9" evidence="3"/>
<dbReference type="Pfam" id="PF10458">
    <property type="entry name" value="Val_tRNA-synt_C"/>
    <property type="match status" value="1"/>
</dbReference>
<evidence type="ECO:0000259" key="16">
    <source>
        <dbReference type="Pfam" id="PF10458"/>
    </source>
</evidence>
<dbReference type="HAMAP" id="MF_02004">
    <property type="entry name" value="Val_tRNA_synth_type1"/>
    <property type="match status" value="1"/>
</dbReference>
<dbReference type="InterPro" id="IPR009008">
    <property type="entry name" value="Val/Leu/Ile-tRNA-synth_edit"/>
</dbReference>
<proteinExistence type="inferred from homology"/>
<evidence type="ECO:0000259" key="15">
    <source>
        <dbReference type="Pfam" id="PF08264"/>
    </source>
</evidence>
<keyword evidence="5" id="KW-0436">Ligase</keyword>
<dbReference type="Gene3D" id="1.10.730.10">
    <property type="entry name" value="Isoleucyl-tRNA Synthetase, Domain 1"/>
    <property type="match status" value="1"/>
</dbReference>
<dbReference type="InterPro" id="IPR010978">
    <property type="entry name" value="tRNA-bd_arm"/>
</dbReference>
<dbReference type="Gene3D" id="3.40.50.620">
    <property type="entry name" value="HUPs"/>
    <property type="match status" value="2"/>
</dbReference>
<dbReference type="PROSITE" id="PS00178">
    <property type="entry name" value="AA_TRNA_LIGASE_I"/>
    <property type="match status" value="1"/>
</dbReference>
<dbReference type="FunFam" id="3.90.740.10:FF:000005">
    <property type="entry name" value="Valine--tRNA ligase, mitochondrial"/>
    <property type="match status" value="1"/>
</dbReference>
<dbReference type="GO" id="GO:0005829">
    <property type="term" value="C:cytosol"/>
    <property type="evidence" value="ECO:0007669"/>
    <property type="project" value="TreeGrafter"/>
</dbReference>
<name>A0A381RRC0_9ZZZZ</name>
<dbReference type="InterPro" id="IPR033705">
    <property type="entry name" value="Anticodon_Ia_Val"/>
</dbReference>
<keyword evidence="8" id="KW-0648">Protein biosynthesis</keyword>
<dbReference type="SUPFAM" id="SSF52374">
    <property type="entry name" value="Nucleotidylyl transferase"/>
    <property type="match status" value="1"/>
</dbReference>
<dbReference type="SUPFAM" id="SSF47323">
    <property type="entry name" value="Anticodon-binding domain of a subclass of class I aminoacyl-tRNA synthetases"/>
    <property type="match status" value="1"/>
</dbReference>
<dbReference type="SUPFAM" id="SSF50677">
    <property type="entry name" value="ValRS/IleRS/LeuRS editing domain"/>
    <property type="match status" value="1"/>
</dbReference>
<dbReference type="Gene3D" id="3.90.740.10">
    <property type="entry name" value="Valyl/Leucyl/Isoleucyl-tRNA synthetase, editing domain"/>
    <property type="match status" value="1"/>
</dbReference>
<evidence type="ECO:0000256" key="6">
    <source>
        <dbReference type="ARBA" id="ARBA00022741"/>
    </source>
</evidence>
<dbReference type="InterPro" id="IPR002303">
    <property type="entry name" value="Valyl-tRNA_ligase"/>
</dbReference>
<dbReference type="GO" id="GO:0002161">
    <property type="term" value="F:aminoacyl-tRNA deacylase activity"/>
    <property type="evidence" value="ECO:0007669"/>
    <property type="project" value="InterPro"/>
</dbReference>
<dbReference type="AlphaFoldDB" id="A0A381RRC0"/>
<reference evidence="17" key="1">
    <citation type="submission" date="2018-05" db="EMBL/GenBank/DDBJ databases">
        <authorList>
            <person name="Lanie J.A."/>
            <person name="Ng W.-L."/>
            <person name="Kazmierczak K.M."/>
            <person name="Andrzejewski T.M."/>
            <person name="Davidsen T.M."/>
            <person name="Wayne K.J."/>
            <person name="Tettelin H."/>
            <person name="Glass J.I."/>
            <person name="Rusch D."/>
            <person name="Podicherti R."/>
            <person name="Tsui H.-C.T."/>
            <person name="Winkler M.E."/>
        </authorList>
    </citation>
    <scope>NUCLEOTIDE SEQUENCE</scope>
</reference>
<evidence type="ECO:0000256" key="8">
    <source>
        <dbReference type="ARBA" id="ARBA00022917"/>
    </source>
</evidence>
<keyword evidence="4" id="KW-0963">Cytoplasm</keyword>
<dbReference type="InterPro" id="IPR001412">
    <property type="entry name" value="aa-tRNA-synth_I_CS"/>
</dbReference>
<feature type="coiled-coil region" evidence="13">
    <location>
        <begin position="817"/>
        <end position="872"/>
    </location>
</feature>
<feature type="domain" description="Methionyl/Valyl/Leucyl/Isoleucyl-tRNA synthetase anticodon-binding" evidence="15">
    <location>
        <begin position="607"/>
        <end position="749"/>
    </location>
</feature>
<gene>
    <name evidence="17" type="ORF">METZ01_LOCUS46545</name>
</gene>
<keyword evidence="7" id="KW-0067">ATP-binding</keyword>
<evidence type="ECO:0000256" key="4">
    <source>
        <dbReference type="ARBA" id="ARBA00022490"/>
    </source>
</evidence>
<evidence type="ECO:0000256" key="7">
    <source>
        <dbReference type="ARBA" id="ARBA00022840"/>
    </source>
</evidence>
<dbReference type="InterPro" id="IPR037118">
    <property type="entry name" value="Val-tRNA_synth_C_sf"/>
</dbReference>
<dbReference type="Pfam" id="PF00133">
    <property type="entry name" value="tRNA-synt_1"/>
    <property type="match status" value="2"/>
</dbReference>
<evidence type="ECO:0000256" key="11">
    <source>
        <dbReference type="ARBA" id="ARBA00029936"/>
    </source>
</evidence>
<dbReference type="Pfam" id="PF08264">
    <property type="entry name" value="Anticodon_1"/>
    <property type="match status" value="1"/>
</dbReference>
<dbReference type="GO" id="GO:0005524">
    <property type="term" value="F:ATP binding"/>
    <property type="evidence" value="ECO:0007669"/>
    <property type="project" value="UniProtKB-KW"/>
</dbReference>
<evidence type="ECO:0000256" key="5">
    <source>
        <dbReference type="ARBA" id="ARBA00022598"/>
    </source>
</evidence>
<keyword evidence="6" id="KW-0547">Nucleotide-binding</keyword>
<dbReference type="GO" id="GO:0004832">
    <property type="term" value="F:valine-tRNA ligase activity"/>
    <property type="evidence" value="ECO:0007669"/>
    <property type="project" value="UniProtKB-EC"/>
</dbReference>
<dbReference type="Gene3D" id="1.10.287.380">
    <property type="entry name" value="Valyl-tRNA synthetase, C-terminal domain"/>
    <property type="match status" value="1"/>
</dbReference>
<feature type="domain" description="Valyl-tRNA synthetase tRNA-binding arm" evidence="16">
    <location>
        <begin position="812"/>
        <end position="876"/>
    </location>
</feature>
<dbReference type="SUPFAM" id="SSF46589">
    <property type="entry name" value="tRNA-binding arm"/>
    <property type="match status" value="1"/>
</dbReference>
<evidence type="ECO:0000256" key="9">
    <source>
        <dbReference type="ARBA" id="ARBA00023054"/>
    </source>
</evidence>
<dbReference type="PANTHER" id="PTHR11946:SF93">
    <property type="entry name" value="VALINE--TRNA LIGASE, CHLOROPLASTIC_MITOCHONDRIAL 2"/>
    <property type="match status" value="1"/>
</dbReference>
<dbReference type="FunFam" id="1.10.287.380:FF:000001">
    <property type="entry name" value="Valine--tRNA ligase"/>
    <property type="match status" value="1"/>
</dbReference>